<dbReference type="PROSITE" id="PS50075">
    <property type="entry name" value="CARRIER"/>
    <property type="match status" value="2"/>
</dbReference>
<feature type="domain" description="Carrier" evidence="5">
    <location>
        <begin position="1542"/>
        <end position="1617"/>
    </location>
</feature>
<dbReference type="SUPFAM" id="SSF52777">
    <property type="entry name" value="CoA-dependent acyltransferases"/>
    <property type="match status" value="4"/>
</dbReference>
<evidence type="ECO:0000259" key="5">
    <source>
        <dbReference type="PROSITE" id="PS50075"/>
    </source>
</evidence>
<dbReference type="Gene3D" id="1.10.1200.10">
    <property type="entry name" value="ACP-like"/>
    <property type="match status" value="2"/>
</dbReference>
<evidence type="ECO:0000256" key="1">
    <source>
        <dbReference type="ARBA" id="ARBA00022450"/>
    </source>
</evidence>
<dbReference type="PROSITE" id="PS00455">
    <property type="entry name" value="AMP_BINDING"/>
    <property type="match status" value="1"/>
</dbReference>
<dbReference type="InterPro" id="IPR010071">
    <property type="entry name" value="AA_adenyl_dom"/>
</dbReference>
<dbReference type="PANTHER" id="PTHR45527">
    <property type="entry name" value="NONRIBOSOMAL PEPTIDE SYNTHETASE"/>
    <property type="match status" value="1"/>
</dbReference>
<dbReference type="InterPro" id="IPR036736">
    <property type="entry name" value="ACP-like_sf"/>
</dbReference>
<dbReference type="InterPro" id="IPR045851">
    <property type="entry name" value="AMP-bd_C_sf"/>
</dbReference>
<gene>
    <name evidence="6" type="ORF">BU16DRAFT_534314</name>
</gene>
<evidence type="ECO:0000313" key="6">
    <source>
        <dbReference type="EMBL" id="KAF2501672.1"/>
    </source>
</evidence>
<dbReference type="PROSITE" id="PS00012">
    <property type="entry name" value="PHOSPHOPANTETHEINE"/>
    <property type="match status" value="1"/>
</dbReference>
<accession>A0A6A6RB80</accession>
<dbReference type="Pfam" id="PF00550">
    <property type="entry name" value="PP-binding"/>
    <property type="match status" value="2"/>
</dbReference>
<evidence type="ECO:0000313" key="7">
    <source>
        <dbReference type="Proteomes" id="UP000799750"/>
    </source>
</evidence>
<dbReference type="GO" id="GO:0005737">
    <property type="term" value="C:cytoplasm"/>
    <property type="evidence" value="ECO:0007669"/>
    <property type="project" value="TreeGrafter"/>
</dbReference>
<dbReference type="Gene3D" id="3.40.50.12780">
    <property type="entry name" value="N-terminal domain of ligase-like"/>
    <property type="match status" value="2"/>
</dbReference>
<dbReference type="Proteomes" id="UP000799750">
    <property type="component" value="Unassembled WGS sequence"/>
</dbReference>
<evidence type="ECO:0000256" key="4">
    <source>
        <dbReference type="ARBA" id="ARBA00029454"/>
    </source>
</evidence>
<dbReference type="InterPro" id="IPR020845">
    <property type="entry name" value="AMP-binding_CS"/>
</dbReference>
<dbReference type="InterPro" id="IPR009081">
    <property type="entry name" value="PP-bd_ACP"/>
</dbReference>
<dbReference type="CDD" id="cd17653">
    <property type="entry name" value="A_NRPS_GliP_like"/>
    <property type="match status" value="1"/>
</dbReference>
<dbReference type="GO" id="GO:0043041">
    <property type="term" value="P:amino acid activation for nonribosomal peptide biosynthetic process"/>
    <property type="evidence" value="ECO:0007669"/>
    <property type="project" value="TreeGrafter"/>
</dbReference>
<dbReference type="OrthoDB" id="416786at2759"/>
<dbReference type="Pfam" id="PF00501">
    <property type="entry name" value="AMP-binding"/>
    <property type="match status" value="2"/>
</dbReference>
<dbReference type="InterPro" id="IPR006162">
    <property type="entry name" value="Ppantetheine_attach_site"/>
</dbReference>
<reference evidence="6" key="1">
    <citation type="journal article" date="2020" name="Stud. Mycol.">
        <title>101 Dothideomycetes genomes: a test case for predicting lifestyles and emergence of pathogens.</title>
        <authorList>
            <person name="Haridas S."/>
            <person name="Albert R."/>
            <person name="Binder M."/>
            <person name="Bloem J."/>
            <person name="Labutti K."/>
            <person name="Salamov A."/>
            <person name="Andreopoulos B."/>
            <person name="Baker S."/>
            <person name="Barry K."/>
            <person name="Bills G."/>
            <person name="Bluhm B."/>
            <person name="Cannon C."/>
            <person name="Castanera R."/>
            <person name="Culley D."/>
            <person name="Daum C."/>
            <person name="Ezra D."/>
            <person name="Gonzalez J."/>
            <person name="Henrissat B."/>
            <person name="Kuo A."/>
            <person name="Liang C."/>
            <person name="Lipzen A."/>
            <person name="Lutzoni F."/>
            <person name="Magnuson J."/>
            <person name="Mondo S."/>
            <person name="Nolan M."/>
            <person name="Ohm R."/>
            <person name="Pangilinan J."/>
            <person name="Park H.-J."/>
            <person name="Ramirez L."/>
            <person name="Alfaro M."/>
            <person name="Sun H."/>
            <person name="Tritt A."/>
            <person name="Yoshinaga Y."/>
            <person name="Zwiers L.-H."/>
            <person name="Turgeon B."/>
            <person name="Goodwin S."/>
            <person name="Spatafora J."/>
            <person name="Crous P."/>
            <person name="Grigoriev I."/>
        </authorList>
    </citation>
    <scope>NUCLEOTIDE SEQUENCE</scope>
    <source>
        <strain evidence="6">CBS 269.34</strain>
    </source>
</reference>
<feature type="domain" description="Carrier" evidence="5">
    <location>
        <begin position="499"/>
        <end position="575"/>
    </location>
</feature>
<sequence length="2057" mass="227730">MGSIAPQNSPDVISKGLPESVCDLFQIHAQAFPDRIAVSHGDSKLTYGDLESAAARIAMILKERGVQPRDCVPILTSRCPEMVACLLAIISIGACYVPVDVESWSSERTNTVLSIIDARVIIVTDVESSPYHEGTITGLEIWDAVYSKRTPASARTSLSPVARREDPAYTIFTSGTTGIPKGVLISNENLIHFVHHYDFGVTSADTVLVLFSIAFDAYTGAVFSTLGHGGHLMLSDSDTFMRDAELCTVLPCAPSLLDALQEPHLYNHIHTICMGGESPSPHLIRKWWSPSRRILNAYGPTETTIAASQAELRPDLPISLGRPMKGCQMILLDSNLQEALEGEICIGGPIVGLGYYQNEALTEEKFIHWNGTRLYRTSDYGRRTSDGISFLGRKDSLVKNRGFLINLEADVVPPLLGNTEVHAATAFMHHRRLVAYVMPESVDVHDLRLKISSIHDTFHVPDLIKAVPAFPLTSSGKVDVKALRRNLDLELVHSAELSNATDTPLGFLRSAISLALNLPLGDIVDDASFWDLGGNSLAAIKLLSLLHERQLSISLERLYLLPSIIAISEALKATGIPATAPPSHCRKGTLICDAHQESRVPITDVQMGMIRSSLQESLTSYMLVSINFETGEENFSSSELKDAWESVLARHSIFRTSFDTSHGTQIVENNCNVDWQETIVATDQLESVIDRESEALLALPKYHGSEKLFSPVNAFRFIRAPGSKSTLLWLVHHSRVDGWSFGILIRELRSIISGQTLPQPPQFCSFAKNLEFHIKEKHHESIEFWSNAMEGFLEGTPLHLPKPESKVITVELSSTSLDLNLSILDFEEKARSLGVSPAAVIYGAWAMVLATYSAKDRVAFGSVFSGRNFPIAGAENMVGPMINTCPFPVDLEGIDSKSDLLSRVQRQLLQISDHQWSAAEALKEIASGSHARIYDTILFLEYNLPDVFSELQDEKLGHFNLTRKDMPEFGLTILVEASKGHFALRALTQKSSYDDSVINRMLRHFQNLIQALLDTRCQDLPSIRQRMLDQRELLSLTRNSPSRSDEYRGPENLKQSLERAADAWPDHVAVESISRSMTYSELDRTANSLAHYIAQIVQPGEAVALVSDGSLNWLIGVISIIKCGAIYVPLDTKLPPQRMEIITKTSDAKLCIVPSQEYESLFTLNSIPTLSIHQILRGAPPQQSERLQVNIRPADWAYVIFTSGSTGIPKGVRVNHHAVLSYLSYEPARMHAAPSRRHAQMFSAGFDVNIAEIFGTLCYGATLVLKDPSDPYAHLKRVDATMITPSFLSVCSPDDLSNLDTILFAGEAVPQALSDRWSGNRRLYNSYGPCECTIGALFKLLQPSERVTLGRTIPRVGVYLLDTHSNPVPIGVTGEICLSGLQVMNGYIGAELKSQTDARFGPDPFLQGQKMYRTGDLAVWTEDMELRFLGRIDNQVKVRGYRVELEEIENAILSACPTATHAAALTDDGNVAAFVAPENIDTALLHQRLRDQLPSYACPASIIPLPCFPTTPNQKLDRKALKAMATTTPRLLPNAGRKQVLTTTQALLEKVWRETIGLSDGDEIELDDDFMVLGGNSLRQIKAAQQTSADFGFPIPLSIFIRNTKMSALAAALDEFVIKESLKGEQSQSFLASWKSIPTSSNRVSRLEEEIFELSSSSTTPQSFNVPYMLQLHGNVDLERLERSIDAVVNQNAIFRTLYQRRGGFLQRAISKDPVSIERVSMPCWSREALRPIFMELVDKPFDLSTDHPIRIALLEHASHITMIVVMHHVITDKTSCNILFKRIKEHYTEGPAAANRAQSTVREPSYAEWAEWDRSKDSKIPESHTLYWRQCLDSPTRRLFTQTSGLNKANASNHTFHVSMDSASRSSFEYCLSILALTLKAVLGINDLLLAIPYIDRSEHGTEDMFGIFLDRLPIRIQLDRFKDAPSLISATKEGIEGALSHSIPYREIRKIAGDNALFDVLVTYNRFEDSASEAFQLPEVQVTEAHYKPSGSKFPLLVEFTETGEGVSCELEYDTALVSGVVVDQIKEVLPAIVVLLQDGTPLDALDAARSNLLC</sequence>
<dbReference type="InterPro" id="IPR000873">
    <property type="entry name" value="AMP-dep_synth/lig_dom"/>
</dbReference>
<protein>
    <submittedName>
        <fullName evidence="6">Putative non-ribosomal peptide synthetase SirP/GliP2</fullName>
    </submittedName>
</protein>
<dbReference type="Pfam" id="PF00668">
    <property type="entry name" value="Condensation"/>
    <property type="match status" value="2"/>
</dbReference>
<keyword evidence="2" id="KW-0597">Phosphoprotein</keyword>
<dbReference type="GO" id="GO:0044550">
    <property type="term" value="P:secondary metabolite biosynthetic process"/>
    <property type="evidence" value="ECO:0007669"/>
    <property type="project" value="TreeGrafter"/>
</dbReference>
<dbReference type="Gene3D" id="3.30.559.30">
    <property type="entry name" value="Nonribosomal peptide synthetase, condensation domain"/>
    <property type="match status" value="2"/>
</dbReference>
<organism evidence="6 7">
    <name type="scientific">Lophium mytilinum</name>
    <dbReference type="NCBI Taxonomy" id="390894"/>
    <lineage>
        <taxon>Eukaryota</taxon>
        <taxon>Fungi</taxon>
        <taxon>Dikarya</taxon>
        <taxon>Ascomycota</taxon>
        <taxon>Pezizomycotina</taxon>
        <taxon>Dothideomycetes</taxon>
        <taxon>Pleosporomycetidae</taxon>
        <taxon>Mytilinidiales</taxon>
        <taxon>Mytilinidiaceae</taxon>
        <taxon>Lophium</taxon>
    </lineage>
</organism>
<keyword evidence="1" id="KW-0596">Phosphopantetheine</keyword>
<dbReference type="Gene3D" id="3.30.559.10">
    <property type="entry name" value="Chloramphenicol acetyltransferase-like domain"/>
    <property type="match status" value="2"/>
</dbReference>
<dbReference type="InterPro" id="IPR042099">
    <property type="entry name" value="ANL_N_sf"/>
</dbReference>
<dbReference type="InterPro" id="IPR023213">
    <property type="entry name" value="CAT-like_dom_sf"/>
</dbReference>
<dbReference type="SUPFAM" id="SSF56801">
    <property type="entry name" value="Acetyl-CoA synthetase-like"/>
    <property type="match status" value="2"/>
</dbReference>
<dbReference type="SUPFAM" id="SSF47336">
    <property type="entry name" value="ACP-like"/>
    <property type="match status" value="2"/>
</dbReference>
<keyword evidence="7" id="KW-1185">Reference proteome</keyword>
<keyword evidence="3" id="KW-0436">Ligase</keyword>
<dbReference type="Gene3D" id="3.30.300.30">
    <property type="match status" value="2"/>
</dbReference>
<name>A0A6A6RB80_9PEZI</name>
<evidence type="ECO:0000256" key="3">
    <source>
        <dbReference type="ARBA" id="ARBA00022598"/>
    </source>
</evidence>
<comment type="similarity">
    <text evidence="4">Belongs to the NRP synthetase family.</text>
</comment>
<proteinExistence type="inferred from homology"/>
<dbReference type="NCBIfam" id="TIGR01733">
    <property type="entry name" value="AA-adenyl-dom"/>
    <property type="match status" value="1"/>
</dbReference>
<dbReference type="GO" id="GO:0016874">
    <property type="term" value="F:ligase activity"/>
    <property type="evidence" value="ECO:0007669"/>
    <property type="project" value="UniProtKB-KW"/>
</dbReference>
<dbReference type="GO" id="GO:0031177">
    <property type="term" value="F:phosphopantetheine binding"/>
    <property type="evidence" value="ECO:0007669"/>
    <property type="project" value="TreeGrafter"/>
</dbReference>
<dbReference type="EMBL" id="MU004182">
    <property type="protein sequence ID" value="KAF2501672.1"/>
    <property type="molecule type" value="Genomic_DNA"/>
</dbReference>
<dbReference type="PANTHER" id="PTHR45527:SF11">
    <property type="entry name" value="NONRIBOSOMAL PEPTIDE SYNTHETASE 5"/>
    <property type="match status" value="1"/>
</dbReference>
<evidence type="ECO:0000256" key="2">
    <source>
        <dbReference type="ARBA" id="ARBA00022553"/>
    </source>
</evidence>
<dbReference type="CDD" id="cd19545">
    <property type="entry name" value="FUM14_C_NRPS-like"/>
    <property type="match status" value="1"/>
</dbReference>
<dbReference type="InterPro" id="IPR001242">
    <property type="entry name" value="Condensation_dom"/>
</dbReference>